<organism evidence="1 2">
    <name type="scientific">Ataeniobius toweri</name>
    <dbReference type="NCBI Taxonomy" id="208326"/>
    <lineage>
        <taxon>Eukaryota</taxon>
        <taxon>Metazoa</taxon>
        <taxon>Chordata</taxon>
        <taxon>Craniata</taxon>
        <taxon>Vertebrata</taxon>
        <taxon>Euteleostomi</taxon>
        <taxon>Actinopterygii</taxon>
        <taxon>Neopterygii</taxon>
        <taxon>Teleostei</taxon>
        <taxon>Neoteleostei</taxon>
        <taxon>Acanthomorphata</taxon>
        <taxon>Ovalentaria</taxon>
        <taxon>Atherinomorphae</taxon>
        <taxon>Cyprinodontiformes</taxon>
        <taxon>Goodeidae</taxon>
        <taxon>Ataeniobius</taxon>
    </lineage>
</organism>
<dbReference type="SUPFAM" id="SSF52047">
    <property type="entry name" value="RNI-like"/>
    <property type="match status" value="1"/>
</dbReference>
<dbReference type="PANTHER" id="PTHR24112:SF32">
    <property type="entry name" value="CAPPING PROTEIN, ARP2_3 AND MYOSIN-I LINKER PROTEIN 2"/>
    <property type="match status" value="1"/>
</dbReference>
<comment type="caution">
    <text evidence="1">The sequence shown here is derived from an EMBL/GenBank/DDBJ whole genome shotgun (WGS) entry which is preliminary data.</text>
</comment>
<dbReference type="InterPro" id="IPR032675">
    <property type="entry name" value="LRR_dom_sf"/>
</dbReference>
<sequence length="131" mass="14491">MLQCGLTMKEGHEARSRGVQQLQKKFLLQGLATNTHLFGLELDLSSCELCTAGAQVIQEHISEATAIRSLDISDNSFENDMVTLVLSVGRCQSLHHLALGRNFAMKSRSGEETHKYFYFTTGTSVDISLLI</sequence>
<accession>A0ABU7BHE5</accession>
<evidence type="ECO:0000313" key="1">
    <source>
        <dbReference type="EMBL" id="MED6249724.1"/>
    </source>
</evidence>
<reference evidence="1 2" key="1">
    <citation type="submission" date="2021-07" db="EMBL/GenBank/DDBJ databases">
        <authorList>
            <person name="Palmer J.M."/>
        </authorList>
    </citation>
    <scope>NUCLEOTIDE SEQUENCE [LARGE SCALE GENOMIC DNA]</scope>
    <source>
        <strain evidence="1 2">AT_MEX2019</strain>
        <tissue evidence="1">Muscle</tissue>
    </source>
</reference>
<dbReference type="Gene3D" id="3.80.10.10">
    <property type="entry name" value="Ribonuclease Inhibitor"/>
    <property type="match status" value="1"/>
</dbReference>
<dbReference type="Proteomes" id="UP001345963">
    <property type="component" value="Unassembled WGS sequence"/>
</dbReference>
<gene>
    <name evidence="1" type="primary">CARMIL2</name>
    <name evidence="1" type="ORF">ATANTOWER_018644</name>
</gene>
<dbReference type="PANTHER" id="PTHR24112">
    <property type="entry name" value="LEUCINE-RICH REPEAT, ISOFORM F-RELATED"/>
    <property type="match status" value="1"/>
</dbReference>
<dbReference type="InterPro" id="IPR051279">
    <property type="entry name" value="PP1-Reg/Actin-Interact_Protein"/>
</dbReference>
<proteinExistence type="predicted"/>
<protein>
    <submittedName>
        <fullName evidence="1">Capping protein, Arp2/3 and myosin-I linker protein 2</fullName>
    </submittedName>
</protein>
<name>A0ABU7BHE5_9TELE</name>
<evidence type="ECO:0000313" key="2">
    <source>
        <dbReference type="Proteomes" id="UP001345963"/>
    </source>
</evidence>
<dbReference type="EMBL" id="JAHUTI010053047">
    <property type="protein sequence ID" value="MED6249724.1"/>
    <property type="molecule type" value="Genomic_DNA"/>
</dbReference>
<keyword evidence="2" id="KW-1185">Reference proteome</keyword>